<evidence type="ECO:0000313" key="2">
    <source>
        <dbReference type="Proteomes" id="UP000315215"/>
    </source>
</evidence>
<organism evidence="1 2">
    <name type="scientific">Radiobacillus deserti</name>
    <dbReference type="NCBI Taxonomy" id="2594883"/>
    <lineage>
        <taxon>Bacteria</taxon>
        <taxon>Bacillati</taxon>
        <taxon>Bacillota</taxon>
        <taxon>Bacilli</taxon>
        <taxon>Bacillales</taxon>
        <taxon>Bacillaceae</taxon>
        <taxon>Radiobacillus</taxon>
    </lineage>
</organism>
<dbReference type="Proteomes" id="UP000315215">
    <property type="component" value="Chromosome"/>
</dbReference>
<accession>A0A516KE36</accession>
<name>A0A516KE36_9BACI</name>
<evidence type="ECO:0008006" key="3">
    <source>
        <dbReference type="Google" id="ProtNLM"/>
    </source>
</evidence>
<dbReference type="EMBL" id="CP041666">
    <property type="protein sequence ID" value="QDP39673.1"/>
    <property type="molecule type" value="Genomic_DNA"/>
</dbReference>
<protein>
    <recommendedName>
        <fullName evidence="3">Spore coat protein</fullName>
    </recommendedName>
</protein>
<dbReference type="RefSeq" id="WP_143892489.1">
    <property type="nucleotide sequence ID" value="NZ_CP041666.1"/>
</dbReference>
<evidence type="ECO:0000313" key="1">
    <source>
        <dbReference type="EMBL" id="QDP39673.1"/>
    </source>
</evidence>
<gene>
    <name evidence="1" type="ORF">FN924_05460</name>
</gene>
<proteinExistence type="predicted"/>
<dbReference type="KEGG" id="aqt:FN924_05460"/>
<reference evidence="1 2" key="1">
    <citation type="submission" date="2019-07" db="EMBL/GenBank/DDBJ databases">
        <authorList>
            <person name="Li J."/>
        </authorList>
    </citation>
    <scope>NUCLEOTIDE SEQUENCE [LARGE SCALE GENOMIC DNA]</scope>
    <source>
        <strain evidence="1 2">TKL69</strain>
    </source>
</reference>
<dbReference type="AlphaFoldDB" id="A0A516KE36"/>
<dbReference type="OrthoDB" id="2452736at2"/>
<sequence>MLKVIDVGLMSNHLEAHEGVMKRLEMFQKITANTQVQSILSQQIEMMKNHVQVMNQLLQPSETTNHIQVPPIPQPVAIKQMDPTYVGLIEDKYIVMDSHFTATAMANDNFVSASNMKTVQVKQAHIEMGKQQHQIQQMYEMLSKQMGWSHQPEATSMEQQQTIIPLQSSNPQQSNHQGLT</sequence>
<keyword evidence="2" id="KW-1185">Reference proteome</keyword>
<dbReference type="Gene3D" id="1.20.1260.10">
    <property type="match status" value="1"/>
</dbReference>
<dbReference type="InterPro" id="IPR012347">
    <property type="entry name" value="Ferritin-like"/>
</dbReference>